<dbReference type="Gene3D" id="1.10.510.10">
    <property type="entry name" value="Transferase(Phosphotransferase) domain 1"/>
    <property type="match status" value="1"/>
</dbReference>
<dbReference type="Proteomes" id="UP000305067">
    <property type="component" value="Unassembled WGS sequence"/>
</dbReference>
<evidence type="ECO:0000259" key="1">
    <source>
        <dbReference type="PROSITE" id="PS50011"/>
    </source>
</evidence>
<dbReference type="AlphaFoldDB" id="A0A5C3QG97"/>
<dbReference type="STRING" id="1884261.A0A5C3QG97"/>
<gene>
    <name evidence="2" type="ORF">BDV98DRAFT_93857</name>
</gene>
<evidence type="ECO:0000313" key="2">
    <source>
        <dbReference type="EMBL" id="TFL00732.1"/>
    </source>
</evidence>
<dbReference type="OrthoDB" id="5979581at2759"/>
<dbReference type="PROSITE" id="PS50011">
    <property type="entry name" value="PROTEIN_KINASE_DOM"/>
    <property type="match status" value="1"/>
</dbReference>
<accession>A0A5C3QG97</accession>
<dbReference type="EMBL" id="ML178827">
    <property type="protein sequence ID" value="TFL00732.1"/>
    <property type="molecule type" value="Genomic_DNA"/>
</dbReference>
<sequence length="157" mass="17564">MLNASFATCREGFISSTALVWFTQLCLVSTDLKLSNIFIPMEGHSVGDRISEFLESGLPLAYEPRLEPLISPEPLITYRSHTLPRVGPSWDEWHLAIDDFGEAVPLEHIRERWGLPVMPSGLRAPEVTLGSIWGQAIDIWALGALFRTRYGTQGKDL</sequence>
<keyword evidence="3" id="KW-1185">Reference proteome</keyword>
<dbReference type="InterPro" id="IPR011009">
    <property type="entry name" value="Kinase-like_dom_sf"/>
</dbReference>
<dbReference type="SUPFAM" id="SSF56112">
    <property type="entry name" value="Protein kinase-like (PK-like)"/>
    <property type="match status" value="1"/>
</dbReference>
<dbReference type="GO" id="GO:0004672">
    <property type="term" value="F:protein kinase activity"/>
    <property type="evidence" value="ECO:0007669"/>
    <property type="project" value="InterPro"/>
</dbReference>
<organism evidence="2 3">
    <name type="scientific">Pterulicium gracile</name>
    <dbReference type="NCBI Taxonomy" id="1884261"/>
    <lineage>
        <taxon>Eukaryota</taxon>
        <taxon>Fungi</taxon>
        <taxon>Dikarya</taxon>
        <taxon>Basidiomycota</taxon>
        <taxon>Agaricomycotina</taxon>
        <taxon>Agaricomycetes</taxon>
        <taxon>Agaricomycetidae</taxon>
        <taxon>Agaricales</taxon>
        <taxon>Pleurotineae</taxon>
        <taxon>Pterulaceae</taxon>
        <taxon>Pterulicium</taxon>
    </lineage>
</organism>
<dbReference type="GO" id="GO:0005524">
    <property type="term" value="F:ATP binding"/>
    <property type="evidence" value="ECO:0007669"/>
    <property type="project" value="InterPro"/>
</dbReference>
<name>A0A5C3QG97_9AGAR</name>
<protein>
    <recommendedName>
        <fullName evidence="1">Protein kinase domain-containing protein</fullName>
    </recommendedName>
</protein>
<feature type="domain" description="Protein kinase" evidence="1">
    <location>
        <begin position="1"/>
        <end position="157"/>
    </location>
</feature>
<dbReference type="InterPro" id="IPR000719">
    <property type="entry name" value="Prot_kinase_dom"/>
</dbReference>
<evidence type="ECO:0000313" key="3">
    <source>
        <dbReference type="Proteomes" id="UP000305067"/>
    </source>
</evidence>
<reference evidence="2 3" key="1">
    <citation type="journal article" date="2019" name="Nat. Ecol. Evol.">
        <title>Megaphylogeny resolves global patterns of mushroom evolution.</title>
        <authorList>
            <person name="Varga T."/>
            <person name="Krizsan K."/>
            <person name="Foldi C."/>
            <person name="Dima B."/>
            <person name="Sanchez-Garcia M."/>
            <person name="Sanchez-Ramirez S."/>
            <person name="Szollosi G.J."/>
            <person name="Szarkandi J.G."/>
            <person name="Papp V."/>
            <person name="Albert L."/>
            <person name="Andreopoulos W."/>
            <person name="Angelini C."/>
            <person name="Antonin V."/>
            <person name="Barry K.W."/>
            <person name="Bougher N.L."/>
            <person name="Buchanan P."/>
            <person name="Buyck B."/>
            <person name="Bense V."/>
            <person name="Catcheside P."/>
            <person name="Chovatia M."/>
            <person name="Cooper J."/>
            <person name="Damon W."/>
            <person name="Desjardin D."/>
            <person name="Finy P."/>
            <person name="Geml J."/>
            <person name="Haridas S."/>
            <person name="Hughes K."/>
            <person name="Justo A."/>
            <person name="Karasinski D."/>
            <person name="Kautmanova I."/>
            <person name="Kiss B."/>
            <person name="Kocsube S."/>
            <person name="Kotiranta H."/>
            <person name="LaButti K.M."/>
            <person name="Lechner B.E."/>
            <person name="Liimatainen K."/>
            <person name="Lipzen A."/>
            <person name="Lukacs Z."/>
            <person name="Mihaltcheva S."/>
            <person name="Morgado L.N."/>
            <person name="Niskanen T."/>
            <person name="Noordeloos M.E."/>
            <person name="Ohm R.A."/>
            <person name="Ortiz-Santana B."/>
            <person name="Ovrebo C."/>
            <person name="Racz N."/>
            <person name="Riley R."/>
            <person name="Savchenko A."/>
            <person name="Shiryaev A."/>
            <person name="Soop K."/>
            <person name="Spirin V."/>
            <person name="Szebenyi C."/>
            <person name="Tomsovsky M."/>
            <person name="Tulloss R.E."/>
            <person name="Uehling J."/>
            <person name="Grigoriev I.V."/>
            <person name="Vagvolgyi C."/>
            <person name="Papp T."/>
            <person name="Martin F.M."/>
            <person name="Miettinen O."/>
            <person name="Hibbett D.S."/>
            <person name="Nagy L.G."/>
        </authorList>
    </citation>
    <scope>NUCLEOTIDE SEQUENCE [LARGE SCALE GENOMIC DNA]</scope>
    <source>
        <strain evidence="2 3">CBS 309.79</strain>
    </source>
</reference>
<proteinExistence type="predicted"/>